<gene>
    <name evidence="2" type="ORF">D9R14_10355</name>
</gene>
<dbReference type="Gene3D" id="3.30.200.20">
    <property type="entry name" value="Phosphorylase Kinase, domain 1"/>
    <property type="match status" value="1"/>
</dbReference>
<dbReference type="PANTHER" id="PTHR47829:SF3">
    <property type="entry name" value="AMINOGLYCOSIDE PHOSPHOTRANSFERASE DOMAIN-CONTAINING PROTEIN"/>
    <property type="match status" value="1"/>
</dbReference>
<dbReference type="InterPro" id="IPR011009">
    <property type="entry name" value="Kinase-like_dom_sf"/>
</dbReference>
<dbReference type="InterPro" id="IPR041726">
    <property type="entry name" value="ACAD10_11_N"/>
</dbReference>
<dbReference type="CDD" id="cd05154">
    <property type="entry name" value="ACAD10_11_N-like"/>
    <property type="match status" value="1"/>
</dbReference>
<name>A0A3L7AG16_9HYPH</name>
<evidence type="ECO:0000313" key="3">
    <source>
        <dbReference type="Proteomes" id="UP000269692"/>
    </source>
</evidence>
<dbReference type="AlphaFoldDB" id="A0A3L7AG16"/>
<dbReference type="InterPro" id="IPR052898">
    <property type="entry name" value="ACAD10-like"/>
</dbReference>
<reference evidence="2 3" key="1">
    <citation type="submission" date="2018-10" db="EMBL/GenBank/DDBJ databases">
        <title>Xanthobacter tagetidis genome sequencing and assembly.</title>
        <authorList>
            <person name="Maclea K.S."/>
            <person name="Goen A.E."/>
            <person name="Fatima S.A."/>
        </authorList>
    </citation>
    <scope>NUCLEOTIDE SEQUENCE [LARGE SCALE GENOMIC DNA]</scope>
    <source>
        <strain evidence="2 3">ATCC 700314</strain>
    </source>
</reference>
<evidence type="ECO:0000259" key="1">
    <source>
        <dbReference type="Pfam" id="PF01636"/>
    </source>
</evidence>
<comment type="caution">
    <text evidence="2">The sequence shown here is derived from an EMBL/GenBank/DDBJ whole genome shotgun (WGS) entry which is preliminary data.</text>
</comment>
<dbReference type="PANTHER" id="PTHR47829">
    <property type="entry name" value="HYDROLASE, PUTATIVE (AFU_ORTHOLOGUE AFUA_1G12880)-RELATED"/>
    <property type="match status" value="1"/>
</dbReference>
<organism evidence="2 3">
    <name type="scientific">Xanthobacter tagetidis</name>
    <dbReference type="NCBI Taxonomy" id="60216"/>
    <lineage>
        <taxon>Bacteria</taxon>
        <taxon>Pseudomonadati</taxon>
        <taxon>Pseudomonadota</taxon>
        <taxon>Alphaproteobacteria</taxon>
        <taxon>Hyphomicrobiales</taxon>
        <taxon>Xanthobacteraceae</taxon>
        <taxon>Xanthobacter</taxon>
    </lineage>
</organism>
<dbReference type="InterPro" id="IPR002575">
    <property type="entry name" value="Aminoglycoside_PTrfase"/>
</dbReference>
<sequence>MSGAGDAPEFDAAALDAFLKDRLDGTSGPMAVSRIAGGQSNPTFFVTYPGRRLVLRKQPPGELLPSAHAVDREYRVISALAGMGVPVPPAALFCADRAVVGTPFYVMERVDGRVFHDCTLPGVAPDQRGAMYREMAKVLAALHNVDFAAIGLADYGKPGNYFARQIARWTRQWELSRTREDADLDRLAAWLAANVPEDETTSIVHGDFRIGNLMFHPTEPRVVALLDWELSTLGHPLADLAHSAMAWVSLPEEYGGIRGLDLPSLGIPDLETYVAAYSASARHGAKMTNFHMAFALFRWSVIFEGIAARAKAGNAASQDAAQTGLLSAAFARRAAELIWP</sequence>
<proteinExistence type="predicted"/>
<protein>
    <submittedName>
        <fullName evidence="2">Phosphotransferase family protein</fullName>
    </submittedName>
</protein>
<keyword evidence="2" id="KW-0808">Transferase</keyword>
<evidence type="ECO:0000313" key="2">
    <source>
        <dbReference type="EMBL" id="RLP78658.1"/>
    </source>
</evidence>
<dbReference type="Gene3D" id="3.90.1200.10">
    <property type="match status" value="1"/>
</dbReference>
<keyword evidence="3" id="KW-1185">Reference proteome</keyword>
<dbReference type="Pfam" id="PF01636">
    <property type="entry name" value="APH"/>
    <property type="match status" value="1"/>
</dbReference>
<accession>A0A3L7AG16</accession>
<dbReference type="RefSeq" id="WP_121623251.1">
    <property type="nucleotide sequence ID" value="NZ_JACIIW010000005.1"/>
</dbReference>
<dbReference type="Proteomes" id="UP000269692">
    <property type="component" value="Unassembled WGS sequence"/>
</dbReference>
<dbReference type="EMBL" id="RCTF01000007">
    <property type="protein sequence ID" value="RLP78658.1"/>
    <property type="molecule type" value="Genomic_DNA"/>
</dbReference>
<dbReference type="SUPFAM" id="SSF56112">
    <property type="entry name" value="Protein kinase-like (PK-like)"/>
    <property type="match status" value="1"/>
</dbReference>
<feature type="domain" description="Aminoglycoside phosphotransferase" evidence="1">
    <location>
        <begin position="32"/>
        <end position="249"/>
    </location>
</feature>
<dbReference type="GO" id="GO:0016740">
    <property type="term" value="F:transferase activity"/>
    <property type="evidence" value="ECO:0007669"/>
    <property type="project" value="UniProtKB-KW"/>
</dbReference>
<dbReference type="OrthoDB" id="3806873at2"/>